<dbReference type="Proteomes" id="UP000191448">
    <property type="component" value="Unassembled WGS sequence"/>
</dbReference>
<evidence type="ECO:0000256" key="1">
    <source>
        <dbReference type="SAM" id="Phobius"/>
    </source>
</evidence>
<feature type="transmembrane region" description="Helical" evidence="1">
    <location>
        <begin position="12"/>
        <end position="32"/>
    </location>
</feature>
<organism evidence="2 3">
    <name type="scientific">Clostridium thermobutyricum DSM 4928</name>
    <dbReference type="NCBI Taxonomy" id="1121339"/>
    <lineage>
        <taxon>Bacteria</taxon>
        <taxon>Bacillati</taxon>
        <taxon>Bacillota</taxon>
        <taxon>Clostridia</taxon>
        <taxon>Eubacteriales</taxon>
        <taxon>Clostridiaceae</taxon>
        <taxon>Clostridium</taxon>
    </lineage>
</organism>
<evidence type="ECO:0000313" key="2">
    <source>
        <dbReference type="EMBL" id="OPX49081.1"/>
    </source>
</evidence>
<dbReference type="EMBL" id="LTAY01000026">
    <property type="protein sequence ID" value="OPX49081.1"/>
    <property type="molecule type" value="Genomic_DNA"/>
</dbReference>
<keyword evidence="1" id="KW-1133">Transmembrane helix</keyword>
<keyword evidence="1" id="KW-0812">Transmembrane</keyword>
<keyword evidence="1" id="KW-0472">Membrane</keyword>
<accession>A0A1V4SX39</accession>
<proteinExistence type="predicted"/>
<dbReference type="RefSeq" id="WP_080022132.1">
    <property type="nucleotide sequence ID" value="NZ_LTAY01000026.1"/>
</dbReference>
<gene>
    <name evidence="2" type="ORF">CLTHE_08340</name>
</gene>
<dbReference type="OrthoDB" id="1935566at2"/>
<sequence length="115" mass="13393">MNYLEKYGFKNYLKRALPGIIILLFILIDIQNEYSKNILVGIYLFFPLIFIIQGLIVDNKRDLYWGMGLSAYSIIFSISLFYNMGTVIIPTIIYAALGILAFRFKNHFKPLRKSI</sequence>
<evidence type="ECO:0000313" key="3">
    <source>
        <dbReference type="Proteomes" id="UP000191448"/>
    </source>
</evidence>
<comment type="caution">
    <text evidence="2">The sequence shown here is derived from an EMBL/GenBank/DDBJ whole genome shotgun (WGS) entry which is preliminary data.</text>
</comment>
<name>A0A1V4SX39_9CLOT</name>
<feature type="transmembrane region" description="Helical" evidence="1">
    <location>
        <begin position="63"/>
        <end position="81"/>
    </location>
</feature>
<feature type="transmembrane region" description="Helical" evidence="1">
    <location>
        <begin position="38"/>
        <end position="56"/>
    </location>
</feature>
<dbReference type="AlphaFoldDB" id="A0A1V4SX39"/>
<protein>
    <submittedName>
        <fullName evidence="2">Uncharacterized protein</fullName>
    </submittedName>
</protein>
<reference evidence="2 3" key="1">
    <citation type="submission" date="2016-02" db="EMBL/GenBank/DDBJ databases">
        <title>Genome sequence of Clostridium thermobutyricum DSM 4928.</title>
        <authorList>
            <person name="Poehlein A."/>
            <person name="Daniel R."/>
        </authorList>
    </citation>
    <scope>NUCLEOTIDE SEQUENCE [LARGE SCALE GENOMIC DNA]</scope>
    <source>
        <strain evidence="2 3">DSM 4928</strain>
    </source>
</reference>
<feature type="transmembrane region" description="Helical" evidence="1">
    <location>
        <begin position="87"/>
        <end position="104"/>
    </location>
</feature>